<gene>
    <name evidence="1" type="ORF">GCM10023215_67740</name>
</gene>
<dbReference type="Proteomes" id="UP001500325">
    <property type="component" value="Unassembled WGS sequence"/>
</dbReference>
<dbReference type="Gene3D" id="2.30.110.10">
    <property type="entry name" value="Electron Transport, Fmn-binding Protein, Chain A"/>
    <property type="match status" value="1"/>
</dbReference>
<comment type="caution">
    <text evidence="1">The sequence shown here is derived from an EMBL/GenBank/DDBJ whole genome shotgun (WGS) entry which is preliminary data.</text>
</comment>
<name>A0ABP8XWV0_9PSEU</name>
<dbReference type="InterPro" id="IPR024747">
    <property type="entry name" value="Pyridox_Oxase-rel"/>
</dbReference>
<evidence type="ECO:0000313" key="1">
    <source>
        <dbReference type="EMBL" id="GAA4715019.1"/>
    </source>
</evidence>
<accession>A0ABP8XWV0</accession>
<proteinExistence type="predicted"/>
<sequence>MHDVGGELTEIRRAECLRLLTREQIGRVAFTAHALPAVHPVAYVLDGEEIVFRTAAGSTLAAAVRHAVVGFQVDDVDPATRTGWSVLGVGEAYEVVVPDRLAELAAVLPDPWVAGRDGHVISIPLQVLHGHRLHPAAPELDAEPSCA</sequence>
<dbReference type="InterPro" id="IPR012349">
    <property type="entry name" value="Split_barrel_FMN-bd"/>
</dbReference>
<dbReference type="RefSeq" id="WP_345384911.1">
    <property type="nucleotide sequence ID" value="NZ_BAABIC010000048.1"/>
</dbReference>
<organism evidence="1 2">
    <name type="scientific">Pseudonocardia yuanmonensis</name>
    <dbReference type="NCBI Taxonomy" id="1095914"/>
    <lineage>
        <taxon>Bacteria</taxon>
        <taxon>Bacillati</taxon>
        <taxon>Actinomycetota</taxon>
        <taxon>Actinomycetes</taxon>
        <taxon>Pseudonocardiales</taxon>
        <taxon>Pseudonocardiaceae</taxon>
        <taxon>Pseudonocardia</taxon>
    </lineage>
</organism>
<reference evidence="2" key="1">
    <citation type="journal article" date="2019" name="Int. J. Syst. Evol. Microbiol.">
        <title>The Global Catalogue of Microorganisms (GCM) 10K type strain sequencing project: providing services to taxonomists for standard genome sequencing and annotation.</title>
        <authorList>
            <consortium name="The Broad Institute Genomics Platform"/>
            <consortium name="The Broad Institute Genome Sequencing Center for Infectious Disease"/>
            <person name="Wu L."/>
            <person name="Ma J."/>
        </authorList>
    </citation>
    <scope>NUCLEOTIDE SEQUENCE [LARGE SCALE GENOMIC DNA]</scope>
    <source>
        <strain evidence="2">JCM 18055</strain>
    </source>
</reference>
<keyword evidence="2" id="KW-1185">Reference proteome</keyword>
<dbReference type="Pfam" id="PF12900">
    <property type="entry name" value="Pyridox_ox_2"/>
    <property type="match status" value="1"/>
</dbReference>
<dbReference type="SUPFAM" id="SSF50475">
    <property type="entry name" value="FMN-binding split barrel"/>
    <property type="match status" value="1"/>
</dbReference>
<dbReference type="EMBL" id="BAABIC010000048">
    <property type="protein sequence ID" value="GAA4715019.1"/>
    <property type="molecule type" value="Genomic_DNA"/>
</dbReference>
<protein>
    <submittedName>
        <fullName evidence="1">Pyridoxamine 5'-phosphate oxidase family protein</fullName>
    </submittedName>
</protein>
<evidence type="ECO:0000313" key="2">
    <source>
        <dbReference type="Proteomes" id="UP001500325"/>
    </source>
</evidence>